<dbReference type="PANTHER" id="PTHR31157">
    <property type="entry name" value="SCP DOMAIN-CONTAINING PROTEIN"/>
    <property type="match status" value="1"/>
</dbReference>
<gene>
    <name evidence="4" type="ORF">C9J12_08825</name>
</gene>
<feature type="compositionally biased region" description="Low complexity" evidence="1">
    <location>
        <begin position="18"/>
        <end position="33"/>
    </location>
</feature>
<accession>A0A2T3JJB3</accession>
<dbReference type="Proteomes" id="UP000240987">
    <property type="component" value="Unassembled WGS sequence"/>
</dbReference>
<name>A0A2T3JJB3_9GAMM</name>
<protein>
    <submittedName>
        <fullName evidence="4">CAP domain-containing protein</fullName>
    </submittedName>
</protein>
<keyword evidence="5" id="KW-1185">Reference proteome</keyword>
<dbReference type="AlphaFoldDB" id="A0A2T3JJB3"/>
<dbReference type="PANTHER" id="PTHR31157:SF1">
    <property type="entry name" value="SCP DOMAIN-CONTAINING PROTEIN"/>
    <property type="match status" value="1"/>
</dbReference>
<dbReference type="SMART" id="SM00198">
    <property type="entry name" value="SCP"/>
    <property type="match status" value="1"/>
</dbReference>
<dbReference type="InterPro" id="IPR035940">
    <property type="entry name" value="CAP_sf"/>
</dbReference>
<dbReference type="EMBL" id="PYMJ01000007">
    <property type="protein sequence ID" value="PSU49091.1"/>
    <property type="molecule type" value="Genomic_DNA"/>
</dbReference>
<dbReference type="RefSeq" id="WP_107242371.1">
    <property type="nucleotide sequence ID" value="NZ_PYMJ01000007.1"/>
</dbReference>
<comment type="caution">
    <text evidence="4">The sequence shown here is derived from an EMBL/GenBank/DDBJ whole genome shotgun (WGS) entry which is preliminary data.</text>
</comment>
<sequence>MRLISLLLISTFTLAGCGSGGSDSSDSGQVSSGANSNTGGGDSSVPDSGNNGGGTVPDSGNGSGTNPEGGGSGTNPEGGGGSTPAPDTGFQNEMLTAVNAARATQQNCGGTIMPPVPALTWDAQLEQAAYTHSNDMANYDFFSHTGSDGSSVSTRVTAQGYTWSSVGENIAAGQKDVDAVMTSWIDSPGHCLNIMSANFTQMGASFVTNSSTQYGIYWTQVFAKPRS</sequence>
<evidence type="ECO:0000259" key="3">
    <source>
        <dbReference type="SMART" id="SM00198"/>
    </source>
</evidence>
<dbReference type="SUPFAM" id="SSF55797">
    <property type="entry name" value="PR-1-like"/>
    <property type="match status" value="1"/>
</dbReference>
<evidence type="ECO:0000313" key="5">
    <source>
        <dbReference type="Proteomes" id="UP000240987"/>
    </source>
</evidence>
<proteinExistence type="predicted"/>
<dbReference type="Pfam" id="PF00188">
    <property type="entry name" value="CAP"/>
    <property type="match status" value="1"/>
</dbReference>
<feature type="compositionally biased region" description="Gly residues" evidence="1">
    <location>
        <begin position="50"/>
        <end position="82"/>
    </location>
</feature>
<reference evidence="4 5" key="1">
    <citation type="submission" date="2018-01" db="EMBL/GenBank/DDBJ databases">
        <title>Whole genome sequencing of Histamine producing bacteria.</title>
        <authorList>
            <person name="Butler K."/>
        </authorList>
    </citation>
    <scope>NUCLEOTIDE SEQUENCE [LARGE SCALE GENOMIC DNA]</scope>
    <source>
        <strain evidence="4 5">JCM 12947</strain>
    </source>
</reference>
<organism evidence="4 5">
    <name type="scientific">Photobacterium frigidiphilum</name>
    <dbReference type="NCBI Taxonomy" id="264736"/>
    <lineage>
        <taxon>Bacteria</taxon>
        <taxon>Pseudomonadati</taxon>
        <taxon>Pseudomonadota</taxon>
        <taxon>Gammaproteobacteria</taxon>
        <taxon>Vibrionales</taxon>
        <taxon>Vibrionaceae</taxon>
        <taxon>Photobacterium</taxon>
    </lineage>
</organism>
<feature type="region of interest" description="Disordered" evidence="1">
    <location>
        <begin position="18"/>
        <end position="90"/>
    </location>
</feature>
<feature type="signal peptide" evidence="2">
    <location>
        <begin position="1"/>
        <end position="15"/>
    </location>
</feature>
<feature type="domain" description="SCP" evidence="3">
    <location>
        <begin position="89"/>
        <end position="220"/>
    </location>
</feature>
<dbReference type="PROSITE" id="PS51257">
    <property type="entry name" value="PROKAR_LIPOPROTEIN"/>
    <property type="match status" value="1"/>
</dbReference>
<dbReference type="Gene3D" id="3.40.33.10">
    <property type="entry name" value="CAP"/>
    <property type="match status" value="1"/>
</dbReference>
<dbReference type="CDD" id="cd05379">
    <property type="entry name" value="CAP_bacterial"/>
    <property type="match status" value="1"/>
</dbReference>
<keyword evidence="2" id="KW-0732">Signal</keyword>
<evidence type="ECO:0000256" key="2">
    <source>
        <dbReference type="SAM" id="SignalP"/>
    </source>
</evidence>
<evidence type="ECO:0000313" key="4">
    <source>
        <dbReference type="EMBL" id="PSU49091.1"/>
    </source>
</evidence>
<evidence type="ECO:0000256" key="1">
    <source>
        <dbReference type="SAM" id="MobiDB-lite"/>
    </source>
</evidence>
<dbReference type="OrthoDB" id="68195at2"/>
<dbReference type="InterPro" id="IPR014044">
    <property type="entry name" value="CAP_dom"/>
</dbReference>
<feature type="chain" id="PRO_5015703528" evidence="2">
    <location>
        <begin position="16"/>
        <end position="227"/>
    </location>
</feature>